<evidence type="ECO:0008006" key="3">
    <source>
        <dbReference type="Google" id="ProtNLM"/>
    </source>
</evidence>
<comment type="caution">
    <text evidence="1">The sequence shown here is derived from an EMBL/GenBank/DDBJ whole genome shotgun (WGS) entry which is preliminary data.</text>
</comment>
<organism evidence="1 2">
    <name type="scientific">Perilla frutescens var. hirtella</name>
    <name type="common">Perilla citriodora</name>
    <name type="synonym">Perilla setoyensis</name>
    <dbReference type="NCBI Taxonomy" id="608512"/>
    <lineage>
        <taxon>Eukaryota</taxon>
        <taxon>Viridiplantae</taxon>
        <taxon>Streptophyta</taxon>
        <taxon>Embryophyta</taxon>
        <taxon>Tracheophyta</taxon>
        <taxon>Spermatophyta</taxon>
        <taxon>Magnoliopsida</taxon>
        <taxon>eudicotyledons</taxon>
        <taxon>Gunneridae</taxon>
        <taxon>Pentapetalae</taxon>
        <taxon>asterids</taxon>
        <taxon>lamiids</taxon>
        <taxon>Lamiales</taxon>
        <taxon>Lamiaceae</taxon>
        <taxon>Nepetoideae</taxon>
        <taxon>Elsholtzieae</taxon>
        <taxon>Perilla</taxon>
    </lineage>
</organism>
<evidence type="ECO:0000313" key="2">
    <source>
        <dbReference type="Proteomes" id="UP001190926"/>
    </source>
</evidence>
<keyword evidence="2" id="KW-1185">Reference proteome</keyword>
<dbReference type="SUPFAM" id="SSF54001">
    <property type="entry name" value="Cysteine proteinases"/>
    <property type="match status" value="1"/>
</dbReference>
<gene>
    <name evidence="1" type="ORF">C2S53_000413</name>
</gene>
<protein>
    <recommendedName>
        <fullName evidence="3">Ubiquitin-like protease family profile domain-containing protein</fullName>
    </recommendedName>
</protein>
<dbReference type="AlphaFoldDB" id="A0AAD4JQ15"/>
<sequence>MPQRYALGAPGWDDERVQSEFSDSLKLQVWHSEKHTLRNIDMFFFLVLSEDHYYIVCFDMRKREALVINNSDEREGVDIRQQYGSTPFRLQTVFADYLYTKGLKTKSLMVRRACMARLEMSWRYTDNNNDCGVYVMWHMETYMGQSVNAWKCNLEKGNVFQMNVLRIKYCGSILASGLNEHAASVERSTNATFAAISKKKQPSVNDILSGDV</sequence>
<reference evidence="1 2" key="1">
    <citation type="journal article" date="2021" name="Nat. Commun.">
        <title>Incipient diploidization of the medicinal plant Perilla within 10,000 years.</title>
        <authorList>
            <person name="Zhang Y."/>
            <person name="Shen Q."/>
            <person name="Leng L."/>
            <person name="Zhang D."/>
            <person name="Chen S."/>
            <person name="Shi Y."/>
            <person name="Ning Z."/>
            <person name="Chen S."/>
        </authorList>
    </citation>
    <scope>NUCLEOTIDE SEQUENCE [LARGE SCALE GENOMIC DNA]</scope>
    <source>
        <strain evidence="2">cv. PC099</strain>
    </source>
</reference>
<proteinExistence type="predicted"/>
<dbReference type="InterPro" id="IPR038765">
    <property type="entry name" value="Papain-like_cys_pep_sf"/>
</dbReference>
<dbReference type="EMBL" id="SDAM02000004">
    <property type="protein sequence ID" value="KAH6837944.1"/>
    <property type="molecule type" value="Genomic_DNA"/>
</dbReference>
<accession>A0AAD4JQ15</accession>
<name>A0AAD4JQ15_PERFH</name>
<dbReference type="Gene3D" id="3.40.395.10">
    <property type="entry name" value="Adenoviral Proteinase, Chain A"/>
    <property type="match status" value="1"/>
</dbReference>
<evidence type="ECO:0000313" key="1">
    <source>
        <dbReference type="EMBL" id="KAH6837944.1"/>
    </source>
</evidence>
<dbReference type="Proteomes" id="UP001190926">
    <property type="component" value="Unassembled WGS sequence"/>
</dbReference>